<organism evidence="2 3">
    <name type="scientific">Pararge aegeria aegeria</name>
    <dbReference type="NCBI Taxonomy" id="348720"/>
    <lineage>
        <taxon>Eukaryota</taxon>
        <taxon>Metazoa</taxon>
        <taxon>Ecdysozoa</taxon>
        <taxon>Arthropoda</taxon>
        <taxon>Hexapoda</taxon>
        <taxon>Insecta</taxon>
        <taxon>Pterygota</taxon>
        <taxon>Neoptera</taxon>
        <taxon>Endopterygota</taxon>
        <taxon>Lepidoptera</taxon>
        <taxon>Glossata</taxon>
        <taxon>Ditrysia</taxon>
        <taxon>Papilionoidea</taxon>
        <taxon>Nymphalidae</taxon>
        <taxon>Satyrinae</taxon>
        <taxon>Satyrini</taxon>
        <taxon>Parargina</taxon>
        <taxon>Pararge</taxon>
    </lineage>
</organism>
<dbReference type="EMBL" id="CAKXAJ010026245">
    <property type="protein sequence ID" value="CAH2264191.1"/>
    <property type="molecule type" value="Genomic_DNA"/>
</dbReference>
<comment type="caution">
    <text evidence="2">The sequence shown here is derived from an EMBL/GenBank/DDBJ whole genome shotgun (WGS) entry which is preliminary data.</text>
</comment>
<evidence type="ECO:0000256" key="1">
    <source>
        <dbReference type="SAM" id="MobiDB-lite"/>
    </source>
</evidence>
<accession>A0A8S4SFJ2</accession>
<dbReference type="Proteomes" id="UP000838756">
    <property type="component" value="Unassembled WGS sequence"/>
</dbReference>
<feature type="region of interest" description="Disordered" evidence="1">
    <location>
        <begin position="1"/>
        <end position="25"/>
    </location>
</feature>
<sequence>MRRPEVDPEAKRAAASPPSAHTPVPRLADYVWGARLPLPYAIPWLKPTLWSPGALTALSGVSAIEEPRAFRPVRSHRLESPQLSPVVSPQRSPNRSPATSPRQTRSPLRSPVRSPIRSSVPSSPARSSKSDRDSDESVDIETTEEDQAKDVFYLPTALFVVSRIKRVAGLSIRKTKFQGDSEENDWGQWRRPGRRCGEPCIVFQ</sequence>
<evidence type="ECO:0000313" key="3">
    <source>
        <dbReference type="Proteomes" id="UP000838756"/>
    </source>
</evidence>
<feature type="compositionally biased region" description="Polar residues" evidence="1">
    <location>
        <begin position="81"/>
        <end position="104"/>
    </location>
</feature>
<protein>
    <submittedName>
        <fullName evidence="2">Jg21723 protein</fullName>
    </submittedName>
</protein>
<dbReference type="OrthoDB" id="10508237at2759"/>
<feature type="compositionally biased region" description="Low complexity" evidence="1">
    <location>
        <begin position="105"/>
        <end position="127"/>
    </location>
</feature>
<keyword evidence="3" id="KW-1185">Reference proteome</keyword>
<dbReference type="AlphaFoldDB" id="A0A8S4SFJ2"/>
<proteinExistence type="predicted"/>
<feature type="compositionally biased region" description="Basic and acidic residues" evidence="1">
    <location>
        <begin position="1"/>
        <end position="12"/>
    </location>
</feature>
<name>A0A8S4SFJ2_9NEOP</name>
<reference evidence="2" key="1">
    <citation type="submission" date="2022-03" db="EMBL/GenBank/DDBJ databases">
        <authorList>
            <person name="Lindestad O."/>
        </authorList>
    </citation>
    <scope>NUCLEOTIDE SEQUENCE</scope>
</reference>
<evidence type="ECO:0000313" key="2">
    <source>
        <dbReference type="EMBL" id="CAH2264191.1"/>
    </source>
</evidence>
<gene>
    <name evidence="2" type="primary">jg21723</name>
    <name evidence="2" type="ORF">PAEG_LOCUS24534</name>
</gene>
<feature type="compositionally biased region" description="Acidic residues" evidence="1">
    <location>
        <begin position="133"/>
        <end position="143"/>
    </location>
</feature>
<feature type="region of interest" description="Disordered" evidence="1">
    <location>
        <begin position="72"/>
        <end position="143"/>
    </location>
</feature>